<organism evidence="1 2">
    <name type="scientific">Photobacterium damselae</name>
    <dbReference type="NCBI Taxonomy" id="38293"/>
    <lineage>
        <taxon>Bacteria</taxon>
        <taxon>Pseudomonadati</taxon>
        <taxon>Pseudomonadota</taxon>
        <taxon>Gammaproteobacteria</taxon>
        <taxon>Vibrionales</taxon>
        <taxon>Vibrionaceae</taxon>
        <taxon>Photobacterium</taxon>
    </lineage>
</organism>
<sequence length="82" mass="9619">MSNKPRKKKKKPTKKCCSAQASSAFDSYEQYEATMDNVTQLLNAQYDIDHPKDHDEEIALICQYLIDKFVTLRLPHSNYMKY</sequence>
<dbReference type="RefSeq" id="WP_036766102.1">
    <property type="nucleotide sequence ID" value="NZ_PYOG01000029.1"/>
</dbReference>
<dbReference type="EMBL" id="UATL01000006">
    <property type="protein sequence ID" value="SPY45131.1"/>
    <property type="molecule type" value="Genomic_DNA"/>
</dbReference>
<gene>
    <name evidence="1" type="ORF">NCTC11647_03914</name>
</gene>
<reference evidence="1 2" key="1">
    <citation type="submission" date="2018-06" db="EMBL/GenBank/DDBJ databases">
        <authorList>
            <consortium name="Pathogen Informatics"/>
            <person name="Doyle S."/>
        </authorList>
    </citation>
    <scope>NUCLEOTIDE SEQUENCE [LARGE SCALE GENOMIC DNA]</scope>
    <source>
        <strain evidence="1 2">NCTC11647</strain>
    </source>
</reference>
<dbReference type="Proteomes" id="UP000251647">
    <property type="component" value="Unassembled WGS sequence"/>
</dbReference>
<proteinExistence type="predicted"/>
<accession>A0A2X1YCG9</accession>
<name>A0A2X1YCG9_PHODM</name>
<evidence type="ECO:0000313" key="2">
    <source>
        <dbReference type="Proteomes" id="UP000251647"/>
    </source>
</evidence>
<protein>
    <submittedName>
        <fullName evidence="1">Uncharacterized protein</fullName>
    </submittedName>
</protein>
<evidence type="ECO:0000313" key="1">
    <source>
        <dbReference type="EMBL" id="SPY45131.1"/>
    </source>
</evidence>
<dbReference type="AlphaFoldDB" id="A0A2X1YCG9"/>